<reference evidence="2" key="1">
    <citation type="journal article" date="2006" name="PLoS Biol.">
        <title>Macronuclear genome sequence of the ciliate Tetrahymena thermophila, a model eukaryote.</title>
        <authorList>
            <person name="Eisen J.A."/>
            <person name="Coyne R.S."/>
            <person name="Wu M."/>
            <person name="Wu D."/>
            <person name="Thiagarajan M."/>
            <person name="Wortman J.R."/>
            <person name="Badger J.H."/>
            <person name="Ren Q."/>
            <person name="Amedeo P."/>
            <person name="Jones K.M."/>
            <person name="Tallon L.J."/>
            <person name="Delcher A.L."/>
            <person name="Salzberg S.L."/>
            <person name="Silva J.C."/>
            <person name="Haas B.J."/>
            <person name="Majoros W.H."/>
            <person name="Farzad M."/>
            <person name="Carlton J.M."/>
            <person name="Smith R.K. Jr."/>
            <person name="Garg J."/>
            <person name="Pearlman R.E."/>
            <person name="Karrer K.M."/>
            <person name="Sun L."/>
            <person name="Manning G."/>
            <person name="Elde N.C."/>
            <person name="Turkewitz A.P."/>
            <person name="Asai D.J."/>
            <person name="Wilkes D.E."/>
            <person name="Wang Y."/>
            <person name="Cai H."/>
            <person name="Collins K."/>
            <person name="Stewart B.A."/>
            <person name="Lee S.R."/>
            <person name="Wilamowska K."/>
            <person name="Weinberg Z."/>
            <person name="Ruzzo W.L."/>
            <person name="Wloga D."/>
            <person name="Gaertig J."/>
            <person name="Frankel J."/>
            <person name="Tsao C.-C."/>
            <person name="Gorovsky M.A."/>
            <person name="Keeling P.J."/>
            <person name="Waller R.F."/>
            <person name="Patron N.J."/>
            <person name="Cherry J.M."/>
            <person name="Stover N.A."/>
            <person name="Krieger C.J."/>
            <person name="del Toro C."/>
            <person name="Ryder H.F."/>
            <person name="Williamson S.C."/>
            <person name="Barbeau R.A."/>
            <person name="Hamilton E.P."/>
            <person name="Orias E."/>
        </authorList>
    </citation>
    <scope>NUCLEOTIDE SEQUENCE [LARGE SCALE GENOMIC DNA]</scope>
    <source>
        <strain evidence="2">SB210</strain>
    </source>
</reference>
<accession>W7X800</accession>
<dbReference type="InParanoid" id="W7X800"/>
<proteinExistence type="predicted"/>
<gene>
    <name evidence="1" type="ORF">TTHERM_000630738</name>
</gene>
<evidence type="ECO:0000313" key="2">
    <source>
        <dbReference type="Proteomes" id="UP000009168"/>
    </source>
</evidence>
<dbReference type="GeneID" id="24439933"/>
<name>W7X800_TETTS</name>
<organism evidence="1 2">
    <name type="scientific">Tetrahymena thermophila (strain SB210)</name>
    <dbReference type="NCBI Taxonomy" id="312017"/>
    <lineage>
        <taxon>Eukaryota</taxon>
        <taxon>Sar</taxon>
        <taxon>Alveolata</taxon>
        <taxon>Ciliophora</taxon>
        <taxon>Intramacronucleata</taxon>
        <taxon>Oligohymenophorea</taxon>
        <taxon>Hymenostomatida</taxon>
        <taxon>Tetrahymenina</taxon>
        <taxon>Tetrahymenidae</taxon>
        <taxon>Tetrahymena</taxon>
    </lineage>
</organism>
<dbReference type="AlphaFoldDB" id="W7X800"/>
<dbReference type="RefSeq" id="XP_012654836.1">
    <property type="nucleotide sequence ID" value="XM_012799382.1"/>
</dbReference>
<dbReference type="Proteomes" id="UP000009168">
    <property type="component" value="Unassembled WGS sequence"/>
</dbReference>
<dbReference type="KEGG" id="tet:TTHERM_000630738"/>
<evidence type="ECO:0000313" key="1">
    <source>
        <dbReference type="EMBL" id="EWS72553.1"/>
    </source>
</evidence>
<keyword evidence="2" id="KW-1185">Reference proteome</keyword>
<sequence length="238" mass="28616">MLNNFISCKVKSQTNKQRQSKQKINLPFCLFLRWQYEQQLNISWFQQSLKTNQLLTFSLDIFRKIQIMLDLIAKELLVIQFSNKKNPSEKTVLYNQYYLQSIHLYILQKIKISLLVKDYVCGSILNLFLRFNNLHKFCLTQLKLFNQQIQFELMYLTDQMIEAFTSTFNQEYKPIKNKIQQQNLQDILKLEIQQDNHTIIMRKNYSTCTQELSYAQLFKISKQVQIKNNVKLVFNNLQ</sequence>
<dbReference type="EMBL" id="GG662532">
    <property type="protein sequence ID" value="EWS72553.1"/>
    <property type="molecule type" value="Genomic_DNA"/>
</dbReference>
<protein>
    <submittedName>
        <fullName evidence="1">Uncharacterized protein</fullName>
    </submittedName>
</protein>